<dbReference type="OrthoDB" id="5028123at2759"/>
<accession>A0A9W8VCZ7</accession>
<keyword evidence="2" id="KW-1185">Reference proteome</keyword>
<gene>
    <name evidence="1" type="ORF">NW762_007643</name>
</gene>
<name>A0A9W8VCZ7_9HYPO</name>
<dbReference type="EMBL" id="JAOQAZ010000014">
    <property type="protein sequence ID" value="KAJ4259712.1"/>
    <property type="molecule type" value="Genomic_DNA"/>
</dbReference>
<evidence type="ECO:0000313" key="2">
    <source>
        <dbReference type="Proteomes" id="UP001152049"/>
    </source>
</evidence>
<dbReference type="Proteomes" id="UP001152049">
    <property type="component" value="Unassembled WGS sequence"/>
</dbReference>
<dbReference type="AlphaFoldDB" id="A0A9W8VCZ7"/>
<proteinExistence type="predicted"/>
<organism evidence="1 2">
    <name type="scientific">Fusarium torreyae</name>
    <dbReference type="NCBI Taxonomy" id="1237075"/>
    <lineage>
        <taxon>Eukaryota</taxon>
        <taxon>Fungi</taxon>
        <taxon>Dikarya</taxon>
        <taxon>Ascomycota</taxon>
        <taxon>Pezizomycotina</taxon>
        <taxon>Sordariomycetes</taxon>
        <taxon>Hypocreomycetidae</taxon>
        <taxon>Hypocreales</taxon>
        <taxon>Nectriaceae</taxon>
        <taxon>Fusarium</taxon>
    </lineage>
</organism>
<comment type="caution">
    <text evidence="1">The sequence shown here is derived from an EMBL/GenBank/DDBJ whole genome shotgun (WGS) entry which is preliminary data.</text>
</comment>
<sequence length="303" mass="35236">MDSHPLLELDTLIELDVTLDPDTMYESNRILIGTPVPRLKFVSTPNRRRPLMIHEIFQSSVHPKFRMENIKIHSPLQLTASEIQVLHKHLLNFLYSNPANHSPRVFVSYSCLEKYVSHIFNKSWDSDKHPGPMPFMRDQTFQDCSVQAGVFKHDLSPNPGQSVVSPERQKDAPAFLMVSINQDDMTVTSRWKDSKGGDAKYEDVAMDMWTTKEKATRHAIEWYDYRERDRVYRYNWKLCVYAGRKQVMEFARTGIQAGQFPKAHFIPPQKVVPIRHHIREMINFWGDAARVTPAPARIDPSEF</sequence>
<protein>
    <submittedName>
        <fullName evidence="1">Uncharacterized protein</fullName>
    </submittedName>
</protein>
<evidence type="ECO:0000313" key="1">
    <source>
        <dbReference type="EMBL" id="KAJ4259712.1"/>
    </source>
</evidence>
<reference evidence="1" key="1">
    <citation type="submission" date="2022-09" db="EMBL/GenBank/DDBJ databases">
        <title>Fusarium specimens isolated from Avocado Roots.</title>
        <authorList>
            <person name="Stajich J."/>
            <person name="Roper C."/>
            <person name="Heimlech-Rivalta G."/>
        </authorList>
    </citation>
    <scope>NUCLEOTIDE SEQUENCE</scope>
    <source>
        <strain evidence="1">CF00136</strain>
    </source>
</reference>